<evidence type="ECO:0000313" key="1">
    <source>
        <dbReference type="EMBL" id="MDV6233735.1"/>
    </source>
</evidence>
<reference evidence="1 2" key="1">
    <citation type="submission" date="2023-10" db="EMBL/GenBank/DDBJ databases">
        <title>Development of a sustainable strategy for remediation of hydrocarbon-contaminated territories based on the waste exchange concept.</title>
        <authorList>
            <person name="Krivoruchko A."/>
        </authorList>
    </citation>
    <scope>NUCLEOTIDE SEQUENCE [LARGE SCALE GENOMIC DNA]</scope>
    <source>
        <strain evidence="1 2">IEGM 1322</strain>
    </source>
</reference>
<keyword evidence="2" id="KW-1185">Reference proteome</keyword>
<dbReference type="RefSeq" id="WP_317549773.1">
    <property type="nucleotide sequence ID" value="NZ_JAWLKE010000013.1"/>
</dbReference>
<name>A0ABU4B5M1_9NOCA</name>
<accession>A0ABU4B5M1</accession>
<organism evidence="1 2">
    <name type="scientific">Rhodococcus cercidiphylli</name>
    <dbReference type="NCBI Taxonomy" id="489916"/>
    <lineage>
        <taxon>Bacteria</taxon>
        <taxon>Bacillati</taxon>
        <taxon>Actinomycetota</taxon>
        <taxon>Actinomycetes</taxon>
        <taxon>Mycobacteriales</taxon>
        <taxon>Nocardiaceae</taxon>
        <taxon>Rhodococcus</taxon>
    </lineage>
</organism>
<proteinExistence type="predicted"/>
<protein>
    <submittedName>
        <fullName evidence="1">SipW-dependent-type signal peptide-containing protein</fullName>
    </submittedName>
</protein>
<evidence type="ECO:0000313" key="2">
    <source>
        <dbReference type="Proteomes" id="UP001185899"/>
    </source>
</evidence>
<gene>
    <name evidence="1" type="ORF">R3P95_24570</name>
</gene>
<dbReference type="Proteomes" id="UP001185899">
    <property type="component" value="Unassembled WGS sequence"/>
</dbReference>
<dbReference type="EMBL" id="JAWLKE010000013">
    <property type="protein sequence ID" value="MDV6233735.1"/>
    <property type="molecule type" value="Genomic_DNA"/>
</dbReference>
<sequence>MSESIQNSNRKRKVRALLAGGLVLGIGAAVTLAAWSDNVFGNAEFASGDEAWNLQGNFETGAAVWDEYDVSPGGGVNGHVDVPAGGQVKVPTPC</sequence>
<comment type="caution">
    <text evidence="1">The sequence shown here is derived from an EMBL/GenBank/DDBJ whole genome shotgun (WGS) entry which is preliminary data.</text>
</comment>
<dbReference type="NCBIfam" id="TIGR04088">
    <property type="entry name" value="cognate_SipW"/>
    <property type="match status" value="1"/>
</dbReference>
<dbReference type="InterPro" id="IPR023833">
    <property type="entry name" value="Signal_pept_SipW-depend-type"/>
</dbReference>